<sequence>MSADDISGIITDMMIESQETDHRITPATTKEMKDITNTKILTSNVLPCCKEDSENSSLNVLENFDLPKDIQPLYPDDVDSFMVPSLNTNTTSDKKAAGINSSRRNLIGRDGVACSASFAMEQAEEKLLEMSGSYSEILGKPLVMNIVEDNMHHNDSTSHAQFSSMPCSTCPIPPVSQSDLSVASSPSTKREINSGFIYKPPKLSPCNSCSSARETLLRQSKGNKPCSLPQSLGSHPDALAFDISGTYYQYYTSTNTEISCNESELLTPVNEGDDAVQALLSHHRLAAYLASPDPPASPSAPASLPPVPEAPVQALVVGQCGQDLAEAALQSSGTVTRLPNNALAFVADDLHEKIRLASPASICSGASTPLAVGSPHRPLNPALLDELELHARRLASHVDGLVNSLTDALHGKSALTVDCVETYRDTVCKTCDAVDANIKSMYQLMAKGEELSKAMQPVYALHAQMYPLLPSLYCSHTRLCSASAAPLQCLCSASAAPLQRFCSIFASPVDLVDDIRGTNGPASRKEELKCQVACRRGCRAAQRGRSYRQ</sequence>
<evidence type="ECO:0000259" key="1">
    <source>
        <dbReference type="Pfam" id="PF10157"/>
    </source>
</evidence>
<protein>
    <submittedName>
        <fullName evidence="3">Uncharacterized protein LOC108679650</fullName>
    </submittedName>
</protein>
<dbReference type="KEGG" id="hazt:108679650"/>
<feature type="domain" description="BLOC-1-related complex subunit 6 C-terminal helix" evidence="1">
    <location>
        <begin position="378"/>
        <end position="465"/>
    </location>
</feature>
<dbReference type="AlphaFoldDB" id="A0A979FVN9"/>
<gene>
    <name evidence="3" type="primary">LOC108679650</name>
</gene>
<dbReference type="Pfam" id="PF10157">
    <property type="entry name" value="BORCS6"/>
    <property type="match status" value="1"/>
</dbReference>
<dbReference type="OrthoDB" id="6380452at2759"/>
<proteinExistence type="predicted"/>
<dbReference type="InterPro" id="IPR019314">
    <property type="entry name" value="BORCS6"/>
</dbReference>
<dbReference type="CTD" id="54785"/>
<dbReference type="GO" id="GO:0032418">
    <property type="term" value="P:lysosome localization"/>
    <property type="evidence" value="ECO:0007669"/>
    <property type="project" value="TreeGrafter"/>
</dbReference>
<name>A0A979FVN9_HYAAZ</name>
<dbReference type="GO" id="GO:0099078">
    <property type="term" value="C:BORC complex"/>
    <property type="evidence" value="ECO:0007669"/>
    <property type="project" value="TreeGrafter"/>
</dbReference>
<dbReference type="InterPro" id="IPR046465">
    <property type="entry name" value="BORCS6_C"/>
</dbReference>
<dbReference type="PANTHER" id="PTHR13440">
    <property type="entry name" value="BLOC-1 RELATED COMPLEX SUBUNIT 6"/>
    <property type="match status" value="1"/>
</dbReference>
<accession>A0A979FVN9</accession>
<dbReference type="Proteomes" id="UP000694843">
    <property type="component" value="Unplaced"/>
</dbReference>
<evidence type="ECO:0000313" key="2">
    <source>
        <dbReference type="Proteomes" id="UP000694843"/>
    </source>
</evidence>
<dbReference type="PANTHER" id="PTHR13440:SF7">
    <property type="entry name" value="BLOC-1 RELATED COMPLEX SUBUNIT 6"/>
    <property type="match status" value="1"/>
</dbReference>
<organism evidence="2 3">
    <name type="scientific">Hyalella azteca</name>
    <name type="common">Amphipod</name>
    <dbReference type="NCBI Taxonomy" id="294128"/>
    <lineage>
        <taxon>Eukaryota</taxon>
        <taxon>Metazoa</taxon>
        <taxon>Ecdysozoa</taxon>
        <taxon>Arthropoda</taxon>
        <taxon>Crustacea</taxon>
        <taxon>Multicrustacea</taxon>
        <taxon>Malacostraca</taxon>
        <taxon>Eumalacostraca</taxon>
        <taxon>Peracarida</taxon>
        <taxon>Amphipoda</taxon>
        <taxon>Senticaudata</taxon>
        <taxon>Talitrida</taxon>
        <taxon>Talitroidea</taxon>
        <taxon>Hyalellidae</taxon>
        <taxon>Hyalella</taxon>
    </lineage>
</organism>
<dbReference type="RefSeq" id="XP_047741303.1">
    <property type="nucleotide sequence ID" value="XM_047885347.1"/>
</dbReference>
<keyword evidence="2" id="KW-1185">Reference proteome</keyword>
<reference evidence="3" key="1">
    <citation type="submission" date="2025-08" db="UniProtKB">
        <authorList>
            <consortium name="RefSeq"/>
        </authorList>
    </citation>
    <scope>IDENTIFICATION</scope>
    <source>
        <tissue evidence="3">Whole organism</tissue>
    </source>
</reference>
<evidence type="ECO:0000313" key="3">
    <source>
        <dbReference type="RefSeq" id="XP_047741303.1"/>
    </source>
</evidence>
<dbReference type="GeneID" id="108679650"/>